<dbReference type="VEuPathDB" id="VectorBase:HLOH_046542"/>
<proteinExistence type="predicted"/>
<name>A0A9J6GM04_HAELO</name>
<organism evidence="1 2">
    <name type="scientific">Haemaphysalis longicornis</name>
    <name type="common">Bush tick</name>
    <dbReference type="NCBI Taxonomy" id="44386"/>
    <lineage>
        <taxon>Eukaryota</taxon>
        <taxon>Metazoa</taxon>
        <taxon>Ecdysozoa</taxon>
        <taxon>Arthropoda</taxon>
        <taxon>Chelicerata</taxon>
        <taxon>Arachnida</taxon>
        <taxon>Acari</taxon>
        <taxon>Parasitiformes</taxon>
        <taxon>Ixodida</taxon>
        <taxon>Ixodoidea</taxon>
        <taxon>Ixodidae</taxon>
        <taxon>Haemaphysalinae</taxon>
        <taxon>Haemaphysalis</taxon>
    </lineage>
</organism>
<reference evidence="1 2" key="1">
    <citation type="journal article" date="2020" name="Cell">
        <title>Large-Scale Comparative Analyses of Tick Genomes Elucidate Their Genetic Diversity and Vector Capacities.</title>
        <authorList>
            <consortium name="Tick Genome and Microbiome Consortium (TIGMIC)"/>
            <person name="Jia N."/>
            <person name="Wang J."/>
            <person name="Shi W."/>
            <person name="Du L."/>
            <person name="Sun Y."/>
            <person name="Zhan W."/>
            <person name="Jiang J.F."/>
            <person name="Wang Q."/>
            <person name="Zhang B."/>
            <person name="Ji P."/>
            <person name="Bell-Sakyi L."/>
            <person name="Cui X.M."/>
            <person name="Yuan T.T."/>
            <person name="Jiang B.G."/>
            <person name="Yang W.F."/>
            <person name="Lam T.T."/>
            <person name="Chang Q.C."/>
            <person name="Ding S.J."/>
            <person name="Wang X.J."/>
            <person name="Zhu J.G."/>
            <person name="Ruan X.D."/>
            <person name="Zhao L."/>
            <person name="Wei J.T."/>
            <person name="Ye R.Z."/>
            <person name="Que T.C."/>
            <person name="Du C.H."/>
            <person name="Zhou Y.H."/>
            <person name="Cheng J.X."/>
            <person name="Dai P.F."/>
            <person name="Guo W.B."/>
            <person name="Han X.H."/>
            <person name="Huang E.J."/>
            <person name="Li L.F."/>
            <person name="Wei W."/>
            <person name="Gao Y.C."/>
            <person name="Liu J.Z."/>
            <person name="Shao H.Z."/>
            <person name="Wang X."/>
            <person name="Wang C.C."/>
            <person name="Yang T.C."/>
            <person name="Huo Q.B."/>
            <person name="Li W."/>
            <person name="Chen H.Y."/>
            <person name="Chen S.E."/>
            <person name="Zhou L.G."/>
            <person name="Ni X.B."/>
            <person name="Tian J.H."/>
            <person name="Sheng Y."/>
            <person name="Liu T."/>
            <person name="Pan Y.S."/>
            <person name="Xia L.Y."/>
            <person name="Li J."/>
            <person name="Zhao F."/>
            <person name="Cao W.C."/>
        </authorList>
    </citation>
    <scope>NUCLEOTIDE SEQUENCE [LARGE SCALE GENOMIC DNA]</scope>
    <source>
        <strain evidence="1">HaeL-2018</strain>
    </source>
</reference>
<keyword evidence="2" id="KW-1185">Reference proteome</keyword>
<dbReference type="EMBL" id="JABSTR010000007">
    <property type="protein sequence ID" value="KAH9375204.1"/>
    <property type="molecule type" value="Genomic_DNA"/>
</dbReference>
<comment type="caution">
    <text evidence="1">The sequence shown here is derived from an EMBL/GenBank/DDBJ whole genome shotgun (WGS) entry which is preliminary data.</text>
</comment>
<sequence length="84" mass="9172">MTNILHQHSGNARNLLATLGARYLSLFPKGTAPLYVASPNALLDENINLHEVTVTLVMLHRNRAPGVDQITNNALDNLDTLSLL</sequence>
<accession>A0A9J6GM04</accession>
<protein>
    <submittedName>
        <fullName evidence="1">Uncharacterized protein</fullName>
    </submittedName>
</protein>
<gene>
    <name evidence="1" type="ORF">HPB48_017285</name>
</gene>
<evidence type="ECO:0000313" key="1">
    <source>
        <dbReference type="EMBL" id="KAH9375204.1"/>
    </source>
</evidence>
<dbReference type="Proteomes" id="UP000821853">
    <property type="component" value="Chromosome 5"/>
</dbReference>
<dbReference type="AlphaFoldDB" id="A0A9J6GM04"/>
<evidence type="ECO:0000313" key="2">
    <source>
        <dbReference type="Proteomes" id="UP000821853"/>
    </source>
</evidence>